<dbReference type="PROSITE" id="PS50297">
    <property type="entry name" value="ANK_REP_REGION"/>
    <property type="match status" value="4"/>
</dbReference>
<keyword evidence="11" id="KW-1185">Reference proteome</keyword>
<dbReference type="PRINTS" id="PR01415">
    <property type="entry name" value="ANKYRIN"/>
</dbReference>
<evidence type="ECO:0000256" key="4">
    <source>
        <dbReference type="ARBA" id="ARBA00023043"/>
    </source>
</evidence>
<accession>A0A9W9CQ30</accession>
<feature type="domain" description="PPIase FKBP-type" evidence="9">
    <location>
        <begin position="570"/>
        <end position="657"/>
    </location>
</feature>
<dbReference type="FunFam" id="3.10.50.40:FF:000006">
    <property type="entry name" value="Peptidyl-prolyl cis-trans isomerase"/>
    <property type="match status" value="1"/>
</dbReference>
<evidence type="ECO:0000256" key="2">
    <source>
        <dbReference type="ARBA" id="ARBA00013194"/>
    </source>
</evidence>
<proteinExistence type="predicted"/>
<comment type="catalytic activity">
    <reaction evidence="1 8">
        <text>[protein]-peptidylproline (omega=180) = [protein]-peptidylproline (omega=0)</text>
        <dbReference type="Rhea" id="RHEA:16237"/>
        <dbReference type="Rhea" id="RHEA-COMP:10747"/>
        <dbReference type="Rhea" id="RHEA-COMP:10748"/>
        <dbReference type="ChEBI" id="CHEBI:83833"/>
        <dbReference type="ChEBI" id="CHEBI:83834"/>
        <dbReference type="EC" id="5.2.1.8"/>
    </reaction>
</comment>
<dbReference type="EC" id="5.2.1.8" evidence="2 8"/>
<evidence type="ECO:0000256" key="8">
    <source>
        <dbReference type="PROSITE-ProRule" id="PRU00277"/>
    </source>
</evidence>
<dbReference type="AlphaFoldDB" id="A0A9W9CQ30"/>
<keyword evidence="4 7" id="KW-0040">ANK repeat</keyword>
<dbReference type="Pfam" id="PF12796">
    <property type="entry name" value="Ank_2"/>
    <property type="match status" value="3"/>
</dbReference>
<evidence type="ECO:0000256" key="5">
    <source>
        <dbReference type="ARBA" id="ARBA00023110"/>
    </source>
</evidence>
<dbReference type="SMART" id="SM00248">
    <property type="entry name" value="ANK"/>
    <property type="match status" value="11"/>
</dbReference>
<evidence type="ECO:0000313" key="10">
    <source>
        <dbReference type="EMBL" id="KAJ4374283.1"/>
    </source>
</evidence>
<dbReference type="Pfam" id="PF00254">
    <property type="entry name" value="FKBP_C"/>
    <property type="match status" value="1"/>
</dbReference>
<sequence>MTGTLPEDIESSDDLKQDLRENHSVEPGPLHDDDLPVHKAAYQGDNAQVTSLIASGVNINARSIFECTPLQLAIRGDHAETVRILLSAGADAALLDSIEPCMMAPFDAINGAAWLGARHALGALINFGVVTPASALCWAASLNRVDCMHTILEKLGQDDFSDSSRLEGLSAALNRAALCWHVEAVELVMVHVKKTLAGSVSENQSYLSCALDPSRPGRQLLVMQMLITAGADVNWEHPELGLTAFWANLDSPFVRKDTIRLLLDNGLHLGKVSVCGRTPLFGIIINFHDDSSLVEAFLEAGAKATVKDANLDTPLHLAAHLSFAELLFKHGADLFAKDLDGKTPFHTACEDWRLDVVEFLLSKGAIIDETATEKQWTPLLFATCAKRIDTWIPHPHRHEQVVKLLLARGANVQVTASDGRTVLHNTAHTGNADLVRSVVEHGADVGAAMSDGETALHSVCDLSSTSDPKIAQRLAVIHILLEHGANVNAQDQIGSTPLHAAWSCAQYSRFSPDLFNLLLEKGADRSATNKDGRTPIDLVDISKWMWDEDGLHLKTEVMTPAECSRKTKAGDKINVHYRGTLTDGTEFDASYNRGQPLSFTVGQGQVIKGWDQGLLDMCPGEKRKLTIQPDWAYGSRATGPIPANSVLIFESELVSIDGVKKDEL</sequence>
<feature type="repeat" description="ANK" evidence="7">
    <location>
        <begin position="418"/>
        <end position="450"/>
    </location>
</feature>
<reference evidence="10" key="1">
    <citation type="submission" date="2022-10" db="EMBL/GenBank/DDBJ databases">
        <title>Tapping the CABI collections for fungal endophytes: first genome assemblies for Collariella, Neodidymelliopsis, Ascochyta clinopodiicola, Didymella pomorum, Didymosphaeria variabile, Neocosmospora piperis and Neocucurbitaria cava.</title>
        <authorList>
            <person name="Hill R."/>
        </authorList>
    </citation>
    <scope>NUCLEOTIDE SEQUENCE</scope>
    <source>
        <strain evidence="10">IMI 356814</strain>
    </source>
</reference>
<evidence type="ECO:0000256" key="6">
    <source>
        <dbReference type="ARBA" id="ARBA00023235"/>
    </source>
</evidence>
<dbReference type="SUPFAM" id="SSF48403">
    <property type="entry name" value="Ankyrin repeat"/>
    <property type="match status" value="2"/>
</dbReference>
<keyword evidence="6 8" id="KW-0413">Isomerase</keyword>
<dbReference type="GO" id="GO:0003755">
    <property type="term" value="F:peptidyl-prolyl cis-trans isomerase activity"/>
    <property type="evidence" value="ECO:0007669"/>
    <property type="project" value="UniProtKB-KW"/>
</dbReference>
<feature type="repeat" description="ANK" evidence="7">
    <location>
        <begin position="451"/>
        <end position="492"/>
    </location>
</feature>
<evidence type="ECO:0000313" key="11">
    <source>
        <dbReference type="Proteomes" id="UP001140560"/>
    </source>
</evidence>
<dbReference type="Proteomes" id="UP001140560">
    <property type="component" value="Unassembled WGS sequence"/>
</dbReference>
<feature type="repeat" description="ANK" evidence="7">
    <location>
        <begin position="32"/>
        <end position="64"/>
    </location>
</feature>
<evidence type="ECO:0000256" key="1">
    <source>
        <dbReference type="ARBA" id="ARBA00000971"/>
    </source>
</evidence>
<dbReference type="PANTHER" id="PTHR24126:SF14">
    <property type="entry name" value="ANK_REP_REGION DOMAIN-CONTAINING PROTEIN"/>
    <property type="match status" value="1"/>
</dbReference>
<dbReference type="EMBL" id="JAPEUY010000004">
    <property type="protein sequence ID" value="KAJ4374283.1"/>
    <property type="molecule type" value="Genomic_DNA"/>
</dbReference>
<gene>
    <name evidence="10" type="ORF">N0V83_003024</name>
</gene>
<dbReference type="PROSITE" id="PS50059">
    <property type="entry name" value="FKBP_PPIASE"/>
    <property type="match status" value="1"/>
</dbReference>
<dbReference type="SUPFAM" id="SSF54534">
    <property type="entry name" value="FKBP-like"/>
    <property type="match status" value="1"/>
</dbReference>
<dbReference type="Gene3D" id="1.25.40.20">
    <property type="entry name" value="Ankyrin repeat-containing domain"/>
    <property type="match status" value="5"/>
</dbReference>
<feature type="repeat" description="ANK" evidence="7">
    <location>
        <begin position="493"/>
        <end position="530"/>
    </location>
</feature>
<name>A0A9W9CQ30_9PLEO</name>
<dbReference type="InterPro" id="IPR036770">
    <property type="entry name" value="Ankyrin_rpt-contain_sf"/>
</dbReference>
<dbReference type="InterPro" id="IPR002110">
    <property type="entry name" value="Ankyrin_rpt"/>
</dbReference>
<protein>
    <recommendedName>
        <fullName evidence="2 8">peptidylprolyl isomerase</fullName>
        <ecNumber evidence="2 8">5.2.1.8</ecNumber>
    </recommendedName>
</protein>
<dbReference type="Gene3D" id="3.10.50.40">
    <property type="match status" value="1"/>
</dbReference>
<dbReference type="InterPro" id="IPR046357">
    <property type="entry name" value="PPIase_dom_sf"/>
</dbReference>
<keyword evidence="5 8" id="KW-0697">Rotamase</keyword>
<keyword evidence="3" id="KW-0677">Repeat</keyword>
<feature type="repeat" description="ANK" evidence="7">
    <location>
        <begin position="340"/>
        <end position="372"/>
    </location>
</feature>
<comment type="caution">
    <text evidence="10">The sequence shown here is derived from an EMBL/GenBank/DDBJ whole genome shotgun (WGS) entry which is preliminary data.</text>
</comment>
<dbReference type="PANTHER" id="PTHR24126">
    <property type="entry name" value="ANKYRIN REPEAT, PH AND SEC7 DOMAIN CONTAINING PROTEIN SECG-RELATED"/>
    <property type="match status" value="1"/>
</dbReference>
<dbReference type="PROSITE" id="PS50088">
    <property type="entry name" value="ANK_REPEAT"/>
    <property type="match status" value="6"/>
</dbReference>
<evidence type="ECO:0000256" key="3">
    <source>
        <dbReference type="ARBA" id="ARBA00022737"/>
    </source>
</evidence>
<dbReference type="OrthoDB" id="3769352at2759"/>
<evidence type="ECO:0000256" key="7">
    <source>
        <dbReference type="PROSITE-ProRule" id="PRU00023"/>
    </source>
</evidence>
<feature type="repeat" description="ANK" evidence="7">
    <location>
        <begin position="68"/>
        <end position="97"/>
    </location>
</feature>
<organism evidence="10 11">
    <name type="scientific">Neocucurbitaria cava</name>
    <dbReference type="NCBI Taxonomy" id="798079"/>
    <lineage>
        <taxon>Eukaryota</taxon>
        <taxon>Fungi</taxon>
        <taxon>Dikarya</taxon>
        <taxon>Ascomycota</taxon>
        <taxon>Pezizomycotina</taxon>
        <taxon>Dothideomycetes</taxon>
        <taxon>Pleosporomycetidae</taxon>
        <taxon>Pleosporales</taxon>
        <taxon>Pleosporineae</taxon>
        <taxon>Cucurbitariaceae</taxon>
        <taxon>Neocucurbitaria</taxon>
    </lineage>
</organism>
<dbReference type="InterPro" id="IPR001179">
    <property type="entry name" value="PPIase_FKBP_dom"/>
</dbReference>
<evidence type="ECO:0000259" key="9">
    <source>
        <dbReference type="PROSITE" id="PS50059"/>
    </source>
</evidence>